<evidence type="ECO:0000256" key="3">
    <source>
        <dbReference type="PROSITE-ProRule" id="PRU01131"/>
    </source>
</evidence>
<evidence type="ECO:0000256" key="2">
    <source>
        <dbReference type="ARBA" id="ARBA00022723"/>
    </source>
</evidence>
<comment type="similarity">
    <text evidence="1">Belongs to the FLZ family.</text>
</comment>
<reference evidence="5" key="1">
    <citation type="submission" date="2020-02" db="EMBL/GenBank/DDBJ databases">
        <authorList>
            <person name="Scholz U."/>
            <person name="Mascher M."/>
            <person name="Fiebig A."/>
        </authorList>
    </citation>
    <scope>NUCLEOTIDE SEQUENCE</scope>
</reference>
<dbReference type="InterPro" id="IPR044533">
    <property type="entry name" value="FLZ1/2/3"/>
</dbReference>
<gene>
    <name evidence="5" type="ORF">SI8410_13017389</name>
</gene>
<feature type="domain" description="FLZ-type" evidence="4">
    <location>
        <begin position="50"/>
        <end position="94"/>
    </location>
</feature>
<sequence>MGESSGGSTEGGSGSTCYRSTLVRRRSFVSLGWGAVTFSCGSPGGESRGHFLDECCLCRRPLGRFRDIFMYRGDTPFCSEECRQEQIALDEAGEEKKGIRWSRRESRGVQTVLSHAAETTVA</sequence>
<accession>A0A7I8L9H9</accession>
<evidence type="ECO:0000259" key="4">
    <source>
        <dbReference type="PROSITE" id="PS51795"/>
    </source>
</evidence>
<dbReference type="GO" id="GO:0046872">
    <property type="term" value="F:metal ion binding"/>
    <property type="evidence" value="ECO:0007669"/>
    <property type="project" value="UniProtKB-KW"/>
</dbReference>
<dbReference type="OrthoDB" id="1916924at2759"/>
<name>A0A7I8L9H9_SPIIN</name>
<dbReference type="PROSITE" id="PS51795">
    <property type="entry name" value="ZF_FLZ"/>
    <property type="match status" value="1"/>
</dbReference>
<evidence type="ECO:0000313" key="6">
    <source>
        <dbReference type="Proteomes" id="UP000663760"/>
    </source>
</evidence>
<dbReference type="PANTHER" id="PTHR46057:SF9">
    <property type="entry name" value="FCS-LIKE ZINC FINGER 1"/>
    <property type="match status" value="1"/>
</dbReference>
<evidence type="ECO:0000256" key="1">
    <source>
        <dbReference type="ARBA" id="ARBA00009374"/>
    </source>
</evidence>
<dbReference type="AlphaFoldDB" id="A0A7I8L9H9"/>
<dbReference type="EMBL" id="LR746276">
    <property type="protein sequence ID" value="CAA7406711.1"/>
    <property type="molecule type" value="Genomic_DNA"/>
</dbReference>
<protein>
    <recommendedName>
        <fullName evidence="4">FLZ-type domain-containing protein</fullName>
    </recommendedName>
</protein>
<proteinExistence type="inferred from homology"/>
<dbReference type="InterPro" id="IPR007650">
    <property type="entry name" value="Zf-FLZ_dom"/>
</dbReference>
<dbReference type="Pfam" id="PF04570">
    <property type="entry name" value="zf-FLZ"/>
    <property type="match status" value="1"/>
</dbReference>
<evidence type="ECO:0000313" key="5">
    <source>
        <dbReference type="EMBL" id="CAA7406711.1"/>
    </source>
</evidence>
<keyword evidence="2" id="KW-0479">Metal-binding</keyword>
<dbReference type="PANTHER" id="PTHR46057">
    <property type="entry name" value="FCS-LIKE ZINC FINGER 1-RELATED"/>
    <property type="match status" value="1"/>
</dbReference>
<dbReference type="Proteomes" id="UP000663760">
    <property type="component" value="Chromosome 13"/>
</dbReference>
<keyword evidence="6" id="KW-1185">Reference proteome</keyword>
<organism evidence="5 6">
    <name type="scientific">Spirodela intermedia</name>
    <name type="common">Intermediate duckweed</name>
    <dbReference type="NCBI Taxonomy" id="51605"/>
    <lineage>
        <taxon>Eukaryota</taxon>
        <taxon>Viridiplantae</taxon>
        <taxon>Streptophyta</taxon>
        <taxon>Embryophyta</taxon>
        <taxon>Tracheophyta</taxon>
        <taxon>Spermatophyta</taxon>
        <taxon>Magnoliopsida</taxon>
        <taxon>Liliopsida</taxon>
        <taxon>Araceae</taxon>
        <taxon>Lemnoideae</taxon>
        <taxon>Spirodela</taxon>
    </lineage>
</organism>
<feature type="zinc finger region" description="FLZ-type" evidence="3">
    <location>
        <begin position="50"/>
        <end position="94"/>
    </location>
</feature>